<name>A0A9P6PJ09_9FUNG</name>
<feature type="compositionally biased region" description="Acidic residues" evidence="1">
    <location>
        <begin position="16"/>
        <end position="30"/>
    </location>
</feature>
<dbReference type="EMBL" id="JAAAJB010001686">
    <property type="protein sequence ID" value="KAG0247512.1"/>
    <property type="molecule type" value="Genomic_DNA"/>
</dbReference>
<reference evidence="2" key="1">
    <citation type="journal article" date="2020" name="Fungal Divers.">
        <title>Resolving the Mortierellaceae phylogeny through synthesis of multi-gene phylogenetics and phylogenomics.</title>
        <authorList>
            <person name="Vandepol N."/>
            <person name="Liber J."/>
            <person name="Desiro A."/>
            <person name="Na H."/>
            <person name="Kennedy M."/>
            <person name="Barry K."/>
            <person name="Grigoriev I.V."/>
            <person name="Miller A.N."/>
            <person name="O'Donnell K."/>
            <person name="Stajich J.E."/>
            <person name="Bonito G."/>
        </authorList>
    </citation>
    <scope>NUCLEOTIDE SEQUENCE</scope>
    <source>
        <strain evidence="2">BC1065</strain>
    </source>
</reference>
<organism evidence="2 3">
    <name type="scientific">Actinomortierella ambigua</name>
    <dbReference type="NCBI Taxonomy" id="1343610"/>
    <lineage>
        <taxon>Eukaryota</taxon>
        <taxon>Fungi</taxon>
        <taxon>Fungi incertae sedis</taxon>
        <taxon>Mucoromycota</taxon>
        <taxon>Mortierellomycotina</taxon>
        <taxon>Mortierellomycetes</taxon>
        <taxon>Mortierellales</taxon>
        <taxon>Mortierellaceae</taxon>
        <taxon>Actinomortierella</taxon>
    </lineage>
</organism>
<evidence type="ECO:0000256" key="1">
    <source>
        <dbReference type="SAM" id="MobiDB-lite"/>
    </source>
</evidence>
<evidence type="ECO:0000313" key="2">
    <source>
        <dbReference type="EMBL" id="KAG0247512.1"/>
    </source>
</evidence>
<protein>
    <submittedName>
        <fullName evidence="2">Uncharacterized protein</fullName>
    </submittedName>
</protein>
<dbReference type="AlphaFoldDB" id="A0A9P6PJ09"/>
<accession>A0A9P6PJ09</accession>
<evidence type="ECO:0000313" key="3">
    <source>
        <dbReference type="Proteomes" id="UP000807716"/>
    </source>
</evidence>
<feature type="non-terminal residue" evidence="2">
    <location>
        <position position="58"/>
    </location>
</feature>
<feature type="region of interest" description="Disordered" evidence="1">
    <location>
        <begin position="1"/>
        <end position="58"/>
    </location>
</feature>
<proteinExistence type="predicted"/>
<sequence length="58" mass="6433">MGAFKDSDDDTHPSIEPDDDTFLIDADEENTFTFENDTHAPRSSGMNSRSRASSPLLQ</sequence>
<comment type="caution">
    <text evidence="2">The sequence shown here is derived from an EMBL/GenBank/DDBJ whole genome shotgun (WGS) entry which is preliminary data.</text>
</comment>
<gene>
    <name evidence="2" type="ORF">DFQ27_001909</name>
</gene>
<keyword evidence="3" id="KW-1185">Reference proteome</keyword>
<dbReference type="Proteomes" id="UP000807716">
    <property type="component" value="Unassembled WGS sequence"/>
</dbReference>
<feature type="compositionally biased region" description="Low complexity" evidence="1">
    <location>
        <begin position="42"/>
        <end position="58"/>
    </location>
</feature>